<dbReference type="Proteomes" id="UP000518266">
    <property type="component" value="Unassembled WGS sequence"/>
</dbReference>
<proteinExistence type="predicted"/>
<keyword evidence="2" id="KW-1185">Reference proteome</keyword>
<evidence type="ECO:0000313" key="2">
    <source>
        <dbReference type="Proteomes" id="UP000518266"/>
    </source>
</evidence>
<reference evidence="1 2" key="1">
    <citation type="submission" date="2020-03" db="EMBL/GenBank/DDBJ databases">
        <title>Dissostichus mawsoni Genome sequencing and assembly.</title>
        <authorList>
            <person name="Park H."/>
        </authorList>
    </citation>
    <scope>NUCLEOTIDE SEQUENCE [LARGE SCALE GENOMIC DNA]</scope>
    <source>
        <strain evidence="1">DM0001</strain>
        <tissue evidence="1">Muscle</tissue>
    </source>
</reference>
<accession>A0A7J5YQB7</accession>
<organism evidence="1 2">
    <name type="scientific">Dissostichus mawsoni</name>
    <name type="common">Antarctic cod</name>
    <dbReference type="NCBI Taxonomy" id="36200"/>
    <lineage>
        <taxon>Eukaryota</taxon>
        <taxon>Metazoa</taxon>
        <taxon>Chordata</taxon>
        <taxon>Craniata</taxon>
        <taxon>Vertebrata</taxon>
        <taxon>Euteleostomi</taxon>
        <taxon>Actinopterygii</taxon>
        <taxon>Neopterygii</taxon>
        <taxon>Teleostei</taxon>
        <taxon>Neoteleostei</taxon>
        <taxon>Acanthomorphata</taxon>
        <taxon>Eupercaria</taxon>
        <taxon>Perciformes</taxon>
        <taxon>Notothenioidei</taxon>
        <taxon>Nototheniidae</taxon>
        <taxon>Dissostichus</taxon>
    </lineage>
</organism>
<name>A0A7J5YQB7_DISMA</name>
<gene>
    <name evidence="1" type="ORF">F7725_005117</name>
</gene>
<dbReference type="AlphaFoldDB" id="A0A7J5YQB7"/>
<sequence>MLNIAQETCKIITLEERKKMSRRPQRYVAEWSVLYDGVMLCRVVSPHYDDSIAEKYGAQGNENLLGTNG</sequence>
<protein>
    <submittedName>
        <fullName evidence="1">Uncharacterized protein</fullName>
    </submittedName>
</protein>
<dbReference type="EMBL" id="JAAKFY010000009">
    <property type="protein sequence ID" value="KAF3851762.1"/>
    <property type="molecule type" value="Genomic_DNA"/>
</dbReference>
<evidence type="ECO:0000313" key="1">
    <source>
        <dbReference type="EMBL" id="KAF3851762.1"/>
    </source>
</evidence>
<comment type="caution">
    <text evidence="1">The sequence shown here is derived from an EMBL/GenBank/DDBJ whole genome shotgun (WGS) entry which is preliminary data.</text>
</comment>